<protein>
    <submittedName>
        <fullName evidence="1">Uncharacterized protein</fullName>
    </submittedName>
</protein>
<organism evidence="1">
    <name type="scientific">marine sediment metagenome</name>
    <dbReference type="NCBI Taxonomy" id="412755"/>
    <lineage>
        <taxon>unclassified sequences</taxon>
        <taxon>metagenomes</taxon>
        <taxon>ecological metagenomes</taxon>
    </lineage>
</organism>
<proteinExistence type="predicted"/>
<comment type="caution">
    <text evidence="1">The sequence shown here is derived from an EMBL/GenBank/DDBJ whole genome shotgun (WGS) entry which is preliminary data.</text>
</comment>
<gene>
    <name evidence="1" type="ORF">S06H3_17353</name>
</gene>
<reference evidence="1" key="1">
    <citation type="journal article" date="2014" name="Front. Microbiol.">
        <title>High frequency of phylogenetically diverse reductive dehalogenase-homologous genes in deep subseafloor sedimentary metagenomes.</title>
        <authorList>
            <person name="Kawai M."/>
            <person name="Futagami T."/>
            <person name="Toyoda A."/>
            <person name="Takaki Y."/>
            <person name="Nishi S."/>
            <person name="Hori S."/>
            <person name="Arai W."/>
            <person name="Tsubouchi T."/>
            <person name="Morono Y."/>
            <person name="Uchiyama I."/>
            <person name="Ito T."/>
            <person name="Fujiyama A."/>
            <person name="Inagaki F."/>
            <person name="Takami H."/>
        </authorList>
    </citation>
    <scope>NUCLEOTIDE SEQUENCE</scope>
    <source>
        <strain evidence="1">Expedition CK06-06</strain>
    </source>
</reference>
<dbReference type="EMBL" id="BARV01008665">
    <property type="protein sequence ID" value="GAI06575.1"/>
    <property type="molecule type" value="Genomic_DNA"/>
</dbReference>
<sequence length="106" mass="12356">IIMKNNVLFTILSFCILAILFSCTNERVTLETLLEEMTDREALTHFPEPAYTIKQFSSYDRKSVSPEKNGWFANRDYTHFIREDTIEGRHEFVLFDSEGPGGIVRF</sequence>
<dbReference type="AlphaFoldDB" id="X1LVY5"/>
<dbReference type="Gene3D" id="2.60.120.1390">
    <property type="match status" value="1"/>
</dbReference>
<evidence type="ECO:0000313" key="1">
    <source>
        <dbReference type="EMBL" id="GAI06575.1"/>
    </source>
</evidence>
<accession>X1LVY5</accession>
<feature type="non-terminal residue" evidence="1">
    <location>
        <position position="1"/>
    </location>
</feature>
<name>X1LVY5_9ZZZZ</name>